<organism evidence="1 2">
    <name type="scientific">Caerostris extrusa</name>
    <name type="common">Bark spider</name>
    <name type="synonym">Caerostris bankana</name>
    <dbReference type="NCBI Taxonomy" id="172846"/>
    <lineage>
        <taxon>Eukaryota</taxon>
        <taxon>Metazoa</taxon>
        <taxon>Ecdysozoa</taxon>
        <taxon>Arthropoda</taxon>
        <taxon>Chelicerata</taxon>
        <taxon>Arachnida</taxon>
        <taxon>Araneae</taxon>
        <taxon>Araneomorphae</taxon>
        <taxon>Entelegynae</taxon>
        <taxon>Araneoidea</taxon>
        <taxon>Araneidae</taxon>
        <taxon>Caerostris</taxon>
    </lineage>
</organism>
<dbReference type="AlphaFoldDB" id="A0AAV4YBQ6"/>
<dbReference type="EMBL" id="BPLR01018945">
    <property type="protein sequence ID" value="GIZ03426.1"/>
    <property type="molecule type" value="Genomic_DNA"/>
</dbReference>
<reference evidence="1 2" key="1">
    <citation type="submission" date="2021-06" db="EMBL/GenBank/DDBJ databases">
        <title>Caerostris extrusa draft genome.</title>
        <authorList>
            <person name="Kono N."/>
            <person name="Arakawa K."/>
        </authorList>
    </citation>
    <scope>NUCLEOTIDE SEQUENCE [LARGE SCALE GENOMIC DNA]</scope>
</reference>
<evidence type="ECO:0000313" key="2">
    <source>
        <dbReference type="Proteomes" id="UP001054945"/>
    </source>
</evidence>
<accession>A0AAV4YBQ6</accession>
<evidence type="ECO:0000313" key="1">
    <source>
        <dbReference type="EMBL" id="GIZ03426.1"/>
    </source>
</evidence>
<dbReference type="Proteomes" id="UP001054945">
    <property type="component" value="Unassembled WGS sequence"/>
</dbReference>
<proteinExistence type="predicted"/>
<keyword evidence="2" id="KW-1185">Reference proteome</keyword>
<name>A0AAV4YBQ6_CAEEX</name>
<gene>
    <name evidence="1" type="ORF">CEXT_115271</name>
</gene>
<comment type="caution">
    <text evidence="1">The sequence shown here is derived from an EMBL/GenBank/DDBJ whole genome shotgun (WGS) entry which is preliminary data.</text>
</comment>
<protein>
    <submittedName>
        <fullName evidence="1">Uncharacterized protein</fullName>
    </submittedName>
</protein>
<sequence length="147" mass="16798">MGPMNTIPARIVAPEDACVTMHVYHFSIEENAPSTRRWLKRYASKDERRGMWFGLDLNLKPGIPKAEHEMWVAVKGDMHVTFFESCGLPVSEIKIHVLAECPKYEMLPTPQLALAKRCMIHLCGDDYLCSKRVAYIFCSVSREPRKG</sequence>